<evidence type="ECO:0000313" key="2">
    <source>
        <dbReference type="EMBL" id="HFX14119.1"/>
    </source>
</evidence>
<dbReference type="InterPro" id="IPR039424">
    <property type="entry name" value="SBP_5"/>
</dbReference>
<gene>
    <name evidence="2" type="ORF">ENW00_08255</name>
</gene>
<feature type="domain" description="Solute-binding protein family 5" evidence="1">
    <location>
        <begin position="78"/>
        <end position="469"/>
    </location>
</feature>
<dbReference type="GO" id="GO:0015833">
    <property type="term" value="P:peptide transport"/>
    <property type="evidence" value="ECO:0007669"/>
    <property type="project" value="TreeGrafter"/>
</dbReference>
<dbReference type="Gene3D" id="3.90.76.10">
    <property type="entry name" value="Dipeptide-binding Protein, Domain 1"/>
    <property type="match status" value="1"/>
</dbReference>
<dbReference type="GO" id="GO:0030288">
    <property type="term" value="C:outer membrane-bounded periplasmic space"/>
    <property type="evidence" value="ECO:0007669"/>
    <property type="project" value="UniProtKB-ARBA"/>
</dbReference>
<dbReference type="PIRSF" id="PIRSF002741">
    <property type="entry name" value="MppA"/>
    <property type="match status" value="1"/>
</dbReference>
<proteinExistence type="predicted"/>
<evidence type="ECO:0000259" key="1">
    <source>
        <dbReference type="Pfam" id="PF00496"/>
    </source>
</evidence>
<dbReference type="GO" id="GO:1904680">
    <property type="term" value="F:peptide transmembrane transporter activity"/>
    <property type="evidence" value="ECO:0007669"/>
    <property type="project" value="TreeGrafter"/>
</dbReference>
<dbReference type="InterPro" id="IPR030678">
    <property type="entry name" value="Peptide/Ni-bd"/>
</dbReference>
<dbReference type="CDD" id="cd08509">
    <property type="entry name" value="PBP2_TmCBP_oligosaccharides_like"/>
    <property type="match status" value="1"/>
</dbReference>
<dbReference type="Pfam" id="PF00496">
    <property type="entry name" value="SBP_bac_5"/>
    <property type="match status" value="1"/>
</dbReference>
<accession>A0A7C3RKV1</accession>
<dbReference type="EMBL" id="DTIN01000033">
    <property type="protein sequence ID" value="HFX14119.1"/>
    <property type="molecule type" value="Genomic_DNA"/>
</dbReference>
<dbReference type="GO" id="GO:0043190">
    <property type="term" value="C:ATP-binding cassette (ABC) transporter complex"/>
    <property type="evidence" value="ECO:0007669"/>
    <property type="project" value="InterPro"/>
</dbReference>
<reference evidence="2" key="1">
    <citation type="journal article" date="2020" name="mSystems">
        <title>Genome- and Community-Level Interaction Insights into Carbon Utilization and Element Cycling Functions of Hydrothermarchaeota in Hydrothermal Sediment.</title>
        <authorList>
            <person name="Zhou Z."/>
            <person name="Liu Y."/>
            <person name="Xu W."/>
            <person name="Pan J."/>
            <person name="Luo Z.H."/>
            <person name="Li M."/>
        </authorList>
    </citation>
    <scope>NUCLEOTIDE SEQUENCE [LARGE SCALE GENOMIC DNA]</scope>
    <source>
        <strain evidence="2">SpSt-81</strain>
    </source>
</reference>
<dbReference type="InterPro" id="IPR000914">
    <property type="entry name" value="SBP_5_dom"/>
</dbReference>
<comment type="caution">
    <text evidence="2">The sequence shown here is derived from an EMBL/GenBank/DDBJ whole genome shotgun (WGS) entry which is preliminary data.</text>
</comment>
<dbReference type="FunFam" id="3.10.105.10:FF:000017">
    <property type="entry name" value="Oligopeptide ABC transporter, periplasmic oligopeptide-binding protein"/>
    <property type="match status" value="1"/>
</dbReference>
<dbReference type="AlphaFoldDB" id="A0A7C3RKV1"/>
<dbReference type="PANTHER" id="PTHR30290">
    <property type="entry name" value="PERIPLASMIC BINDING COMPONENT OF ABC TRANSPORTER"/>
    <property type="match status" value="1"/>
</dbReference>
<dbReference type="PANTHER" id="PTHR30290:SF82">
    <property type="entry name" value="ABC-TYPE DIPEPTIDE_OLIGOPEPTIDE TRANSPORT SYSTEM, PERIPLASMIC COMPONENT"/>
    <property type="match status" value="1"/>
</dbReference>
<dbReference type="Gene3D" id="3.10.105.10">
    <property type="entry name" value="Dipeptide-binding Protein, Domain 3"/>
    <property type="match status" value="1"/>
</dbReference>
<protein>
    <submittedName>
        <fullName evidence="2">ABC transporter substrate-binding protein</fullName>
    </submittedName>
</protein>
<organism evidence="2">
    <name type="scientific">Dictyoglomus thermophilum</name>
    <dbReference type="NCBI Taxonomy" id="14"/>
    <lineage>
        <taxon>Bacteria</taxon>
        <taxon>Pseudomonadati</taxon>
        <taxon>Dictyoglomota</taxon>
        <taxon>Dictyoglomia</taxon>
        <taxon>Dictyoglomales</taxon>
        <taxon>Dictyoglomaceae</taxon>
        <taxon>Dictyoglomus</taxon>
    </lineage>
</organism>
<sequence>MRGKVLGVLLTVLLLTLLFVPSTLGQVSLPRNETVYTVGALWSATTYSLYAPSATYGTEHFMYLPLFIYSNMKDGWLPVIAESFTAVNKTTLRVKIRDIAKWSDGTPITAQDVEFTFNCTKEVGFGPGNGWWDYIKSVKAVDNKTVEFVMRPDAQNYASFLGYALTTRIVPKHVYEPLLKKGVQAVKDFQNDDPAKQVVSGPYKLYYTDPNIVVYGRIDDWWGKSVFGLPVPKYIANVIYRDNAVANLDFEKGNADWAGVFIPDVSSLWKTKKLPIGTWFKDKPYFMPDGLDLLYISYYNPLLKDPAVRKAIAYAIPYKEMLDKAYFGYGNQAHPSMVIDDFEAYHEYIDHAYARYYWGSPDGKPKTDLKKANEILDKAGYKKGKDGIRISPDGKRMGTFTIQVPNGWTDWMMMCEMMAANMRAIGLDVKTEFPDFSVWWTRWTQGTFDFILGWSAGPGFDHPWNVYRLVLDPALYKPFGQDQYGNFERYNNPEVGKLLDKIAATLDPKVKRTLFFQIQRIIYRDLPAIPLFYGAHWYEYNETVWTGWPNAEKPWWFPAAPWSGYALPVLFGIAPKGQTPKVPTWVEFKAKGGLLIPTNDILNALAKAKAK</sequence>
<name>A0A7C3RKV1_DICTH</name>
<dbReference type="Gene3D" id="3.40.190.10">
    <property type="entry name" value="Periplasmic binding protein-like II"/>
    <property type="match status" value="1"/>
</dbReference>
<dbReference type="SUPFAM" id="SSF53850">
    <property type="entry name" value="Periplasmic binding protein-like II"/>
    <property type="match status" value="1"/>
</dbReference>